<feature type="domain" description="PKS/mFAS DH" evidence="9">
    <location>
        <begin position="924"/>
        <end position="1232"/>
    </location>
</feature>
<dbReference type="Pfam" id="PF23114">
    <property type="entry name" value="NAD-bd_HRPKS_sdrA"/>
    <property type="match status" value="1"/>
</dbReference>
<dbReference type="GO" id="GO:0031177">
    <property type="term" value="F:phosphopantetheine binding"/>
    <property type="evidence" value="ECO:0007669"/>
    <property type="project" value="InterPro"/>
</dbReference>
<dbReference type="InterPro" id="IPR014043">
    <property type="entry name" value="Acyl_transferase_dom"/>
</dbReference>
<dbReference type="SMART" id="SM00822">
    <property type="entry name" value="PKS_KR"/>
    <property type="match status" value="1"/>
</dbReference>
<dbReference type="GO" id="GO:0044550">
    <property type="term" value="P:secondary metabolite biosynthetic process"/>
    <property type="evidence" value="ECO:0007669"/>
    <property type="project" value="TreeGrafter"/>
</dbReference>
<dbReference type="InterPro" id="IPR032821">
    <property type="entry name" value="PKS_assoc"/>
</dbReference>
<dbReference type="Gene3D" id="3.40.47.10">
    <property type="match status" value="1"/>
</dbReference>
<dbReference type="Gene3D" id="3.40.50.720">
    <property type="entry name" value="NAD(P)-binding Rossmann-like Domain"/>
    <property type="match status" value="2"/>
</dbReference>
<evidence type="ECO:0000256" key="6">
    <source>
        <dbReference type="PROSITE-ProRule" id="PRU01363"/>
    </source>
</evidence>
<dbReference type="GO" id="GO:0016491">
    <property type="term" value="F:oxidoreductase activity"/>
    <property type="evidence" value="ECO:0007669"/>
    <property type="project" value="UniProtKB-KW"/>
</dbReference>
<feature type="domain" description="Carrier" evidence="7">
    <location>
        <begin position="2262"/>
        <end position="2341"/>
    </location>
</feature>
<dbReference type="PROSITE" id="PS52004">
    <property type="entry name" value="KS3_2"/>
    <property type="match status" value="1"/>
</dbReference>
<dbReference type="InterPro" id="IPR013968">
    <property type="entry name" value="PKS_KR"/>
</dbReference>
<dbReference type="Gene3D" id="3.40.366.10">
    <property type="entry name" value="Malonyl-Coenzyme A Acyl Carrier Protein, domain 2"/>
    <property type="match status" value="1"/>
</dbReference>
<feature type="domain" description="Ketosynthase family 3 (KS3)" evidence="8">
    <location>
        <begin position="1"/>
        <end position="422"/>
    </location>
</feature>
<keyword evidence="11" id="KW-1185">Reference proteome</keyword>
<dbReference type="GO" id="GO:0004312">
    <property type="term" value="F:fatty acid synthase activity"/>
    <property type="evidence" value="ECO:0007669"/>
    <property type="project" value="TreeGrafter"/>
</dbReference>
<dbReference type="Pfam" id="PF00109">
    <property type="entry name" value="ketoacyl-synt"/>
    <property type="match status" value="1"/>
</dbReference>
<dbReference type="InterPro" id="IPR057326">
    <property type="entry name" value="KR_dom"/>
</dbReference>
<accession>A0AAJ0CRU3</accession>
<dbReference type="PROSITE" id="PS00606">
    <property type="entry name" value="KS3_1"/>
    <property type="match status" value="1"/>
</dbReference>
<dbReference type="CDD" id="cd00833">
    <property type="entry name" value="PKS"/>
    <property type="match status" value="1"/>
</dbReference>
<gene>
    <name evidence="10" type="ORF">QQS21_006466</name>
</gene>
<dbReference type="PROSITE" id="PS52019">
    <property type="entry name" value="PKS_MFAS_DH"/>
    <property type="match status" value="1"/>
</dbReference>
<dbReference type="InterPro" id="IPR009081">
    <property type="entry name" value="PP-bd_ACP"/>
</dbReference>
<dbReference type="InterPro" id="IPR020807">
    <property type="entry name" value="PKS_DH"/>
</dbReference>
<keyword evidence="3" id="KW-0808">Transferase</keyword>
<dbReference type="Gene3D" id="1.10.1200.10">
    <property type="entry name" value="ACP-like"/>
    <property type="match status" value="1"/>
</dbReference>
<evidence type="ECO:0000256" key="5">
    <source>
        <dbReference type="ARBA" id="ARBA00023268"/>
    </source>
</evidence>
<dbReference type="InterPro" id="IPR018201">
    <property type="entry name" value="Ketoacyl_synth_AS"/>
</dbReference>
<dbReference type="Pfam" id="PF21089">
    <property type="entry name" value="PKS_DH_N"/>
    <property type="match status" value="1"/>
</dbReference>
<dbReference type="Pfam" id="PF08659">
    <property type="entry name" value="KR"/>
    <property type="match status" value="1"/>
</dbReference>
<evidence type="ECO:0000256" key="2">
    <source>
        <dbReference type="ARBA" id="ARBA00022553"/>
    </source>
</evidence>
<evidence type="ECO:0008006" key="12">
    <source>
        <dbReference type="Google" id="ProtNLM"/>
    </source>
</evidence>
<keyword evidence="1" id="KW-0596">Phosphopantetheine</keyword>
<dbReference type="SMART" id="SM00827">
    <property type="entry name" value="PKS_AT"/>
    <property type="match status" value="1"/>
</dbReference>
<dbReference type="InterPro" id="IPR050091">
    <property type="entry name" value="PKS_NRPS_Biosynth_Enz"/>
</dbReference>
<evidence type="ECO:0000259" key="8">
    <source>
        <dbReference type="PROSITE" id="PS52004"/>
    </source>
</evidence>
<dbReference type="InterPro" id="IPR020841">
    <property type="entry name" value="PKS_Beta-ketoAc_synthase_dom"/>
</dbReference>
<dbReference type="InterPro" id="IPR042104">
    <property type="entry name" value="PKS_dehydratase_sf"/>
</dbReference>
<dbReference type="Pfam" id="PF14765">
    <property type="entry name" value="PS-DH"/>
    <property type="match status" value="1"/>
</dbReference>
<feature type="region of interest" description="N-terminal hotdog fold" evidence="6">
    <location>
        <begin position="924"/>
        <end position="1059"/>
    </location>
</feature>
<reference evidence="10" key="1">
    <citation type="submission" date="2023-06" db="EMBL/GenBank/DDBJ databases">
        <title>Conoideocrella luteorostrata (Hypocreales: Clavicipitaceae), a potential biocontrol fungus for elongate hemlock scale in United States Christmas tree production areas.</title>
        <authorList>
            <person name="Barrett H."/>
            <person name="Lovett B."/>
            <person name="Macias A.M."/>
            <person name="Stajich J.E."/>
            <person name="Kasson M.T."/>
        </authorList>
    </citation>
    <scope>NUCLEOTIDE SEQUENCE</scope>
    <source>
        <strain evidence="10">ARSEF 14590</strain>
    </source>
</reference>
<dbReference type="SMART" id="SM00823">
    <property type="entry name" value="PKS_PP"/>
    <property type="match status" value="1"/>
</dbReference>
<dbReference type="InterPro" id="IPR036736">
    <property type="entry name" value="ACP-like_sf"/>
</dbReference>
<organism evidence="10 11">
    <name type="scientific">Conoideocrella luteorostrata</name>
    <dbReference type="NCBI Taxonomy" id="1105319"/>
    <lineage>
        <taxon>Eukaryota</taxon>
        <taxon>Fungi</taxon>
        <taxon>Dikarya</taxon>
        <taxon>Ascomycota</taxon>
        <taxon>Pezizomycotina</taxon>
        <taxon>Sordariomycetes</taxon>
        <taxon>Hypocreomycetidae</taxon>
        <taxon>Hypocreales</taxon>
        <taxon>Clavicipitaceae</taxon>
        <taxon>Conoideocrella</taxon>
    </lineage>
</organism>
<feature type="region of interest" description="C-terminal hotdog fold" evidence="6">
    <location>
        <begin position="1074"/>
        <end position="1232"/>
    </location>
</feature>
<dbReference type="InterPro" id="IPR049900">
    <property type="entry name" value="PKS_mFAS_DH"/>
</dbReference>
<evidence type="ECO:0000259" key="9">
    <source>
        <dbReference type="PROSITE" id="PS52019"/>
    </source>
</evidence>
<keyword evidence="4" id="KW-0560">Oxidoreductase</keyword>
<dbReference type="InterPro" id="IPR016039">
    <property type="entry name" value="Thiolase-like"/>
</dbReference>
<dbReference type="InterPro" id="IPR056501">
    <property type="entry name" value="NAD-bd_HRPKS_sdrA"/>
</dbReference>
<keyword evidence="2" id="KW-0597">Phosphoprotein</keyword>
<dbReference type="PANTHER" id="PTHR43775:SF29">
    <property type="entry name" value="ASPERFURANONE POLYKETIDE SYNTHASE AFOG-RELATED"/>
    <property type="match status" value="1"/>
</dbReference>
<evidence type="ECO:0000256" key="3">
    <source>
        <dbReference type="ARBA" id="ARBA00022679"/>
    </source>
</evidence>
<dbReference type="Pfam" id="PF00698">
    <property type="entry name" value="Acyl_transf_1"/>
    <property type="match status" value="1"/>
</dbReference>
<dbReference type="Gene3D" id="3.10.129.110">
    <property type="entry name" value="Polyketide synthase dehydratase"/>
    <property type="match status" value="1"/>
</dbReference>
<dbReference type="CDD" id="cd05274">
    <property type="entry name" value="KR_FAS_SDR_x"/>
    <property type="match status" value="1"/>
</dbReference>
<dbReference type="InterPro" id="IPR001227">
    <property type="entry name" value="Ac_transferase_dom_sf"/>
</dbReference>
<evidence type="ECO:0000313" key="10">
    <source>
        <dbReference type="EMBL" id="KAK2596119.1"/>
    </source>
</evidence>
<keyword evidence="5" id="KW-0511">Multifunctional enzyme</keyword>
<name>A0AAJ0CRU3_9HYPO</name>
<dbReference type="EMBL" id="JASWJB010000120">
    <property type="protein sequence ID" value="KAK2596119.1"/>
    <property type="molecule type" value="Genomic_DNA"/>
</dbReference>
<dbReference type="InterPro" id="IPR014031">
    <property type="entry name" value="Ketoacyl_synth_C"/>
</dbReference>
<dbReference type="Pfam" id="PF16197">
    <property type="entry name" value="KAsynt_C_assoc"/>
    <property type="match status" value="1"/>
</dbReference>
<feature type="active site" description="Proton acceptor; for dehydratase activity" evidence="6">
    <location>
        <position position="956"/>
    </location>
</feature>
<dbReference type="Proteomes" id="UP001251528">
    <property type="component" value="Unassembled WGS sequence"/>
</dbReference>
<evidence type="ECO:0000256" key="4">
    <source>
        <dbReference type="ARBA" id="ARBA00023002"/>
    </source>
</evidence>
<comment type="caution">
    <text evidence="10">The sequence shown here is derived from an EMBL/GenBank/DDBJ whole genome shotgun (WGS) entry which is preliminary data.</text>
</comment>
<sequence>MSCRLPGAVNSPSDLWQMLIDKRVANSDKVPKSRFNIDAFLHANEDRPGSFKIPGGYYLDGKAEDFDPTFFNMTPVEAMWLDPQQRKMLEVCYEAIESAGLSLESISGSNTAVFCGSFTADYQQMTFKDHDFRHNYAATGVDVGVISARIGNIFDLKGPSALINTACSSAMYAVHNACHALRARDCDAALCGGVNIIMSVDQHMNTANLGIMSPTNMCHTFDASADGYGRAEGAGALYLKRLDDAVRDGDVIRSVIRSSSCNTNGKIPGYGITFPNVDGQEQVIRRAYERADLDPNETAYFETHGTGTPVGDPIEVRAVSRAMNDTRSLQKPLLLGALKPNIGHSEAASGIFAIIKASLMVENGIIPGVAGLVNLNPAIHEDEWNVRINRDARAWPEGFESRRASISSFGYGGTNAHVILENVEALVPGYKHAAIKQAKSEPEFASELLNARPLLITMSAHDKTTLANNIKAHRDVVEHYDLYDFEHTLSCKRSMMSSKAFAIVSEQSPAADMAVENFSFTSTSTPVDKIAFIFTGQGAAWPSMGREAIKHFPVFRKVIHKLDLILRGLEHAPAFSIEHQLSCSKEESNITEPNVAQVTLSAIQIAMVDLLASWGVFPTATIGHSAGEIAASYAAGLVSAPEAIVASYYRGYCLQHFGSTGGSMLAVGKGVEELASFQLDPSLTVACENSPNSVTLSGPIAAIEKTRETLASEKIFVREVKTGMAYHSTYMESVAEPMAAYIDGAVAALDSLYRKWRCESKPMMSTVFNRVLSAEDIDGRYWAMNLTSPVKFNTGVALMAKSEHLNGARGFVEVGPHSALSGPFKQICQSINVDLAYFPTIVRPEGNAATSLLKTAGRLFVEGYPLNLAAVNEPPQKTEPAGLKSPREPLTIIDLPRYQWNYEKVYWAEPRASAEYRQLTHARHDLLGRRILGLSDNNISWRNVLRLKDLPWLEDHKLGGSIMFPCAGYLALAIEAVRQHCEINHIQCTGTTLRNVELKEALVIPSTDSGIEIQVRLTSSSASKAGTSPSYSFAVESIGSSGAWSIHSTGSCTVQSQYQEPVSQVHPVSVDALTQRHSGKVWNSAFGGVGFEYGRQFGALDKIRTGGKNKHQAAGEIPIKVESGLMKQGESRYFLHPATVDSLLQLIIIAIHGGDYEGMPWGVIPVKVEEVTIQLAGDSENTVGKAVAWLPEGRNDRSRHFLSDGKLFGRDGQVLLDIKGLHTLAYEAALPPQQERALAPMPYAGVTWKPDVLRLNFDLAFSGANEKQATSAAMDLVDMANHKHPLSSLLLLDAERELPEVKILQYTSLFTDITIVSNETRGENDDARITRVPVPEDQLALEAVDLDAQDLIILGCREMTQLIELNSIALLEKRLGESGQAILLLESSQADQAAQSLKEVGLAGTVVPFADRSLIYSRRVPRASTQIHDSLFAVRPAFELVYSPHHSTSPTGLATTLEKNGYSVAIQTLKEHVSSDASSRVVLLFIPNANILAAGDVESFEMLKQLLATDEKIIWLTTGVNQGQNPSASMVSGLLRVVREENKASKATVLDYDFKTTLQSLHKAIVSISASKTESLHAESEYWLTDGLVHVSRVVPNTDVNMRMLRNGQAGTLLSRTLPRCEPLRAVFSSGKLAFQANNTLQQTQIGVDELQIQVEATEFKRTDLQQHSSSPRLIYGTVLETGTQVQQNLRGKPIMAYTTDILDTVVRVPAAAIAELTVEPSSAAKRMQSLPTMMRACSAVRAASGDSSQKTVILISASVSFQRSMIALSHWAGFRLIVVQDGQEASLVDDITYLLRDNFSMIQQTVMKARQHAVVISETFSSLEQRLWREMPAGASLVISGTEESEALNGTPSLEPFKRGARFSVASVASTLVADPDAVVADLRTAMNLANQVQQDEDKNAIITLNEVAGQKETPLDAAVLTLNYDQDTVDVASSEFSIRFSSEDVYLLVGCLGGLGRSLTMWMAECGAKHFAFISRSGADRPAAAQLVEDIRAIGAVPRVFRGDATKVSDIKTAVDAITKGSEARRIRGVVHAAMVLNDVMLHNMTLDTWNNTLSPKVGGALALNEVLASEGLDADLDFFVMTSSISATAGPPGQTNYAAANAFLDNLALSRNVAGKPATSLVLPMILGVGVIAEKESGAAEDLVTRRGLYGDNEREMLRGFAAAMSQPKPSSSRLSTQADAAVIMGLEPTKIGRSMQAASEAESADVDWFTTARFSAINALSRLLQGGSSSLRGDGSAGGASFIEKLSNLHAKHADPVVALEFTARHIIEKCSAILMTPTGSMELDGKSPGAYGLDSMIGVELRNWLFKELGLNIAFQDLLATTLTFRALAAMVLEVHGIAAVSK</sequence>
<dbReference type="SUPFAM" id="SSF47336">
    <property type="entry name" value="ACP-like"/>
    <property type="match status" value="1"/>
</dbReference>
<dbReference type="PROSITE" id="PS50075">
    <property type="entry name" value="CARRIER"/>
    <property type="match status" value="1"/>
</dbReference>
<dbReference type="GO" id="GO:0006633">
    <property type="term" value="P:fatty acid biosynthetic process"/>
    <property type="evidence" value="ECO:0007669"/>
    <property type="project" value="InterPro"/>
</dbReference>
<evidence type="ECO:0000256" key="1">
    <source>
        <dbReference type="ARBA" id="ARBA00022450"/>
    </source>
</evidence>
<dbReference type="SMART" id="SM00825">
    <property type="entry name" value="PKS_KS"/>
    <property type="match status" value="1"/>
</dbReference>
<dbReference type="GO" id="GO:0004315">
    <property type="term" value="F:3-oxoacyl-[acyl-carrier-protein] synthase activity"/>
    <property type="evidence" value="ECO:0007669"/>
    <property type="project" value="InterPro"/>
</dbReference>
<dbReference type="InterPro" id="IPR014030">
    <property type="entry name" value="Ketoacyl_synth_N"/>
</dbReference>
<dbReference type="Pfam" id="PF02801">
    <property type="entry name" value="Ketoacyl-synt_C"/>
    <property type="match status" value="1"/>
</dbReference>
<evidence type="ECO:0000259" key="7">
    <source>
        <dbReference type="PROSITE" id="PS50075"/>
    </source>
</evidence>
<dbReference type="InterPro" id="IPR016035">
    <property type="entry name" value="Acyl_Trfase/lysoPLipase"/>
</dbReference>
<dbReference type="SUPFAM" id="SSF52151">
    <property type="entry name" value="FabD/lysophospholipase-like"/>
    <property type="match status" value="1"/>
</dbReference>
<dbReference type="InterPro" id="IPR049551">
    <property type="entry name" value="PKS_DH_C"/>
</dbReference>
<feature type="active site" description="Proton donor; for dehydratase activity" evidence="6">
    <location>
        <position position="1141"/>
    </location>
</feature>
<evidence type="ECO:0000313" key="11">
    <source>
        <dbReference type="Proteomes" id="UP001251528"/>
    </source>
</evidence>
<dbReference type="SUPFAM" id="SSF53901">
    <property type="entry name" value="Thiolase-like"/>
    <property type="match status" value="1"/>
</dbReference>
<dbReference type="InterPro" id="IPR049552">
    <property type="entry name" value="PKS_DH_N"/>
</dbReference>
<dbReference type="SUPFAM" id="SSF51735">
    <property type="entry name" value="NAD(P)-binding Rossmann-fold domains"/>
    <property type="match status" value="1"/>
</dbReference>
<dbReference type="PANTHER" id="PTHR43775">
    <property type="entry name" value="FATTY ACID SYNTHASE"/>
    <property type="match status" value="1"/>
</dbReference>
<proteinExistence type="predicted"/>
<dbReference type="InterPro" id="IPR020806">
    <property type="entry name" value="PKS_PP-bd"/>
</dbReference>
<dbReference type="InterPro" id="IPR016036">
    <property type="entry name" value="Malonyl_transacylase_ACP-bd"/>
</dbReference>
<dbReference type="InterPro" id="IPR036291">
    <property type="entry name" value="NAD(P)-bd_dom_sf"/>
</dbReference>
<dbReference type="SUPFAM" id="SSF55048">
    <property type="entry name" value="Probable ACP-binding domain of malonyl-CoA ACP transacylase"/>
    <property type="match status" value="1"/>
</dbReference>
<dbReference type="SMART" id="SM00826">
    <property type="entry name" value="PKS_DH"/>
    <property type="match status" value="1"/>
</dbReference>
<protein>
    <recommendedName>
        <fullName evidence="12">Polyketide synthase</fullName>
    </recommendedName>
</protein>